<dbReference type="SUPFAM" id="SSF49899">
    <property type="entry name" value="Concanavalin A-like lectins/glucanases"/>
    <property type="match status" value="1"/>
</dbReference>
<evidence type="ECO:0000259" key="3">
    <source>
        <dbReference type="Pfam" id="PF05426"/>
    </source>
</evidence>
<keyword evidence="1" id="KW-0732">Signal</keyword>
<evidence type="ECO:0000313" key="5">
    <source>
        <dbReference type="WBParaSite" id="ACRNAN_Path_221.g818.t1"/>
    </source>
</evidence>
<reference evidence="5" key="1">
    <citation type="submission" date="2022-11" db="UniProtKB">
        <authorList>
            <consortium name="WormBaseParasite"/>
        </authorList>
    </citation>
    <scope>IDENTIFICATION</scope>
</reference>
<evidence type="ECO:0000256" key="2">
    <source>
        <dbReference type="ARBA" id="ARBA00023239"/>
    </source>
</evidence>
<evidence type="ECO:0000313" key="4">
    <source>
        <dbReference type="Proteomes" id="UP000887540"/>
    </source>
</evidence>
<dbReference type="InterPro" id="IPR013783">
    <property type="entry name" value="Ig-like_fold"/>
</dbReference>
<dbReference type="InterPro" id="IPR008397">
    <property type="entry name" value="Alginate_lyase_dom"/>
</dbReference>
<evidence type="ECO:0000256" key="1">
    <source>
        <dbReference type="ARBA" id="ARBA00022729"/>
    </source>
</evidence>
<feature type="domain" description="Alginate lyase" evidence="3">
    <location>
        <begin position="47"/>
        <end position="264"/>
    </location>
</feature>
<dbReference type="GO" id="GO:0016829">
    <property type="term" value="F:lyase activity"/>
    <property type="evidence" value="ECO:0007669"/>
    <property type="project" value="UniProtKB-KW"/>
</dbReference>
<dbReference type="SUPFAM" id="SSF48230">
    <property type="entry name" value="Chondroitin AC/alginate lyase"/>
    <property type="match status" value="1"/>
</dbReference>
<dbReference type="Pfam" id="PF05426">
    <property type="entry name" value="Alginate_lyase"/>
    <property type="match status" value="1"/>
</dbReference>
<dbReference type="WBParaSite" id="ACRNAN_Path_221.g818.t1">
    <property type="protein sequence ID" value="ACRNAN_Path_221.g818.t1"/>
    <property type="gene ID" value="ACRNAN_Path_221.g818"/>
</dbReference>
<name>A0A914C3S0_9BILA</name>
<dbReference type="AlphaFoldDB" id="A0A914C3S0"/>
<dbReference type="InterPro" id="IPR013320">
    <property type="entry name" value="ConA-like_dom_sf"/>
</dbReference>
<dbReference type="Gene3D" id="2.60.40.10">
    <property type="entry name" value="Immunoglobulins"/>
    <property type="match status" value="1"/>
</dbReference>
<dbReference type="Gene3D" id="1.50.10.100">
    <property type="entry name" value="Chondroitin AC/alginate lyase"/>
    <property type="match status" value="1"/>
</dbReference>
<proteinExistence type="predicted"/>
<dbReference type="Proteomes" id="UP000887540">
    <property type="component" value="Unplaced"/>
</dbReference>
<protein>
    <submittedName>
        <fullName evidence="5">Alginate lyase domain-containing protein</fullName>
    </submittedName>
</protein>
<accession>A0A914C3S0</accession>
<dbReference type="Pfam" id="PF13385">
    <property type="entry name" value="Laminin_G_3"/>
    <property type="match status" value="1"/>
</dbReference>
<keyword evidence="4" id="KW-1185">Reference proteome</keyword>
<dbReference type="InterPro" id="IPR008929">
    <property type="entry name" value="Chondroitin_lyas"/>
</dbReference>
<keyword evidence="2" id="KW-0456">Lyase</keyword>
<sequence>MATQVAAGAHPWIDSYNIMIGNSYAQSNYTPNPVSFINRGSSCINQNYMSLAYDVAAAYQNALRWKITGNTAYADTAVKIMNAWSSTLTGIGCENGSAPDYMLVAGEQGYQFANVGEIMRNYSGLTAANFTSFKNMMVNVFYPICNINTPQPLQVYANWDLACVAAFIAIGVLADNNTIFNQGIDYFQTGSGNGGIAQAVYYVHPGNLGQGQEAGRDQGHDTLDIAHIGVIAAQAWNQGVDLYSWQNNRILAISEYTAKGNLNQSSSTYYNVPYAAYQYLEWPNNITETVFANGSIGTIRPVWASIFNHYQNVKGIAAPYTQKMMNLVAPDGGGGNYGPNSGGFDQLGFETLTFTLPNISSGAAPSNLVAYYWGGNVVLSWWGTAYATSYNITRSTSSSGPFNELVASGYFDPPTYTDSNLGSKPYYYQVTAQTPSGVTAASNTAAVVANPTQLVLYIPFNQTSGTTAIDYSGNGYNGTLVNGASFVSGKGVSLSGDNDYVSLPAGIVSNLCDFTIATWVYQNSLTTNAHVFDFGFGTDRYMMFATSVQYIHGRYLNGSAYATFQITVSNDGGAWVVQSPSTLPVGDWVHVAITYNGGNGQYNYYLNGTSVANQMYVPIAPFQVALGTGVTAQNYIGASQSANAYLDGYVKNFRVYYGCLNSTQISALYASGN</sequence>
<organism evidence="4 5">
    <name type="scientific">Acrobeloides nanus</name>
    <dbReference type="NCBI Taxonomy" id="290746"/>
    <lineage>
        <taxon>Eukaryota</taxon>
        <taxon>Metazoa</taxon>
        <taxon>Ecdysozoa</taxon>
        <taxon>Nematoda</taxon>
        <taxon>Chromadorea</taxon>
        <taxon>Rhabditida</taxon>
        <taxon>Tylenchina</taxon>
        <taxon>Cephalobomorpha</taxon>
        <taxon>Cephaloboidea</taxon>
        <taxon>Cephalobidae</taxon>
        <taxon>Acrobeloides</taxon>
    </lineage>
</organism>
<dbReference type="Gene3D" id="2.60.120.200">
    <property type="match status" value="1"/>
</dbReference>